<dbReference type="EMBL" id="CP012808">
    <property type="protein sequence ID" value="ALH96032.1"/>
    <property type="molecule type" value="Genomic_DNA"/>
</dbReference>
<evidence type="ECO:0000313" key="2">
    <source>
        <dbReference type="EMBL" id="ALH96032.1"/>
    </source>
</evidence>
<dbReference type="STRING" id="1324350.AOY20_11100"/>
<dbReference type="InterPro" id="IPR056509">
    <property type="entry name" value="Imm33-like"/>
</dbReference>
<protein>
    <recommendedName>
        <fullName evidence="1">Imm33-like domain-containing protein</fullName>
    </recommendedName>
</protein>
<gene>
    <name evidence="2" type="ORF">AOY20_11100</name>
</gene>
<name>A0A0N9VEZ3_9GAMM</name>
<reference evidence="2 3" key="1">
    <citation type="journal article" date="2015" name="Int. J. Syst. Evol. Microbiol.">
        <title>Acinetobacter equi sp. nov. isolated from horse faeces.</title>
        <authorList>
            <person name="Poppel M.T."/>
            <person name="Skiebe E."/>
            <person name="Laue M."/>
            <person name="Bergmann H."/>
            <person name="Ebersberger I."/>
            <person name="Garn T."/>
            <person name="Fruth A."/>
            <person name="Baumgardt S."/>
            <person name="Busse H.J."/>
            <person name="Wilharm G."/>
        </authorList>
    </citation>
    <scope>NUCLEOTIDE SEQUENCE [LARGE SCALE GENOMIC DNA]</scope>
    <source>
        <strain evidence="2 3">114</strain>
    </source>
</reference>
<dbReference type="RefSeq" id="WP_054581920.1">
    <property type="nucleotide sequence ID" value="NZ_CP012808.1"/>
</dbReference>
<evidence type="ECO:0000259" key="1">
    <source>
        <dbReference type="Pfam" id="PF24719"/>
    </source>
</evidence>
<keyword evidence="3" id="KW-1185">Reference proteome</keyword>
<accession>A0A0N9VEZ3</accession>
<dbReference type="OrthoDB" id="7063432at2"/>
<organism evidence="2 3">
    <name type="scientific">Acinetobacter equi</name>
    <dbReference type="NCBI Taxonomy" id="1324350"/>
    <lineage>
        <taxon>Bacteria</taxon>
        <taxon>Pseudomonadati</taxon>
        <taxon>Pseudomonadota</taxon>
        <taxon>Gammaproteobacteria</taxon>
        <taxon>Moraxellales</taxon>
        <taxon>Moraxellaceae</taxon>
        <taxon>Acinetobacter</taxon>
    </lineage>
</organism>
<evidence type="ECO:0000313" key="3">
    <source>
        <dbReference type="Proteomes" id="UP000064939"/>
    </source>
</evidence>
<dbReference type="Pfam" id="PF24719">
    <property type="entry name" value="Imm33-like"/>
    <property type="match status" value="1"/>
</dbReference>
<feature type="domain" description="Imm33-like" evidence="1">
    <location>
        <begin position="17"/>
        <end position="119"/>
    </location>
</feature>
<sequence>MSQKGQKLSPLQELIAEQKLLCEEVGSAYIEVKGDDVVAVAVHTLNQDPIVGIRKPVETEENVSWYIYGGELQEGEDFFETMTVKKLQDIIPEVLPYLALDIGYRFMIDGDDYEDVWKEGEE</sequence>
<dbReference type="AlphaFoldDB" id="A0A0N9VEZ3"/>
<proteinExistence type="predicted"/>
<dbReference type="Proteomes" id="UP000064939">
    <property type="component" value="Chromosome"/>
</dbReference>
<dbReference type="KEGG" id="aei:AOY20_11100"/>